<dbReference type="GO" id="GO:0051020">
    <property type="term" value="F:GTPase binding"/>
    <property type="evidence" value="ECO:0007669"/>
    <property type="project" value="TreeGrafter"/>
</dbReference>
<dbReference type="InterPro" id="IPR002710">
    <property type="entry name" value="Dilute_dom"/>
</dbReference>
<feature type="compositionally biased region" description="Low complexity" evidence="2">
    <location>
        <begin position="388"/>
        <end position="401"/>
    </location>
</feature>
<feature type="compositionally biased region" description="Pro residues" evidence="2">
    <location>
        <begin position="134"/>
        <end position="146"/>
    </location>
</feature>
<dbReference type="EMBL" id="JAAECE010000013">
    <property type="protein sequence ID" value="KAF1796280.1"/>
    <property type="molecule type" value="Genomic_DNA"/>
</dbReference>
<dbReference type="Gene3D" id="1.25.40.20">
    <property type="entry name" value="Ankyrin repeat-containing domain"/>
    <property type="match status" value="1"/>
</dbReference>
<dbReference type="PANTHER" id="PTHR16027:SF6">
    <property type="entry name" value="DILUTE DOMAIN-CONTAINING PROTEIN"/>
    <property type="match status" value="1"/>
</dbReference>
<evidence type="ECO:0000256" key="2">
    <source>
        <dbReference type="SAM" id="MobiDB-lite"/>
    </source>
</evidence>
<dbReference type="PROSITE" id="PS50297">
    <property type="entry name" value="ANK_REP_REGION"/>
    <property type="match status" value="1"/>
</dbReference>
<dbReference type="InterPro" id="IPR002110">
    <property type="entry name" value="Ankyrin_rpt"/>
</dbReference>
<dbReference type="PANTHER" id="PTHR16027">
    <property type="entry name" value="DILUTE DOMAIN-CONTAINING PROTEIN YPR089W"/>
    <property type="match status" value="1"/>
</dbReference>
<dbReference type="Pfam" id="PF12796">
    <property type="entry name" value="Ank_2"/>
    <property type="match status" value="1"/>
</dbReference>
<dbReference type="SMART" id="SM00248">
    <property type="entry name" value="ANK"/>
    <property type="match status" value="2"/>
</dbReference>
<dbReference type="Pfam" id="PF01843">
    <property type="entry name" value="DIL"/>
    <property type="match status" value="1"/>
</dbReference>
<evidence type="ECO:0000259" key="3">
    <source>
        <dbReference type="PROSITE" id="PS51126"/>
    </source>
</evidence>
<dbReference type="InterPro" id="IPR052072">
    <property type="entry name" value="Vascular_dev_regulator"/>
</dbReference>
<reference evidence="4 5" key="1">
    <citation type="submission" date="2019-09" db="EMBL/GenBank/DDBJ databases">
        <authorList>
            <consortium name="DOE Joint Genome Institute"/>
            <person name="Mondo S.J."/>
            <person name="Navarro-Mendoza M.I."/>
            <person name="Perez-Arques C."/>
            <person name="Panchal S."/>
            <person name="Nicolas F.E."/>
            <person name="Ganguly P."/>
            <person name="Pangilinan J."/>
            <person name="Grigoriev I."/>
            <person name="Heitman J."/>
            <person name="Sanya K."/>
            <person name="Garre V."/>
        </authorList>
    </citation>
    <scope>NUCLEOTIDE SEQUENCE [LARGE SCALE GENOMIC DNA]</scope>
    <source>
        <strain evidence="4 5">MU402</strain>
    </source>
</reference>
<dbReference type="SMART" id="SM01132">
    <property type="entry name" value="DIL"/>
    <property type="match status" value="1"/>
</dbReference>
<feature type="region of interest" description="Disordered" evidence="2">
    <location>
        <begin position="1"/>
        <end position="204"/>
    </location>
</feature>
<feature type="domain" description="Dilute" evidence="3">
    <location>
        <begin position="582"/>
        <end position="880"/>
    </location>
</feature>
<feature type="region of interest" description="Disordered" evidence="2">
    <location>
        <begin position="367"/>
        <end position="401"/>
    </location>
</feature>
<evidence type="ECO:0000313" key="4">
    <source>
        <dbReference type="EMBL" id="KAF1796280.1"/>
    </source>
</evidence>
<gene>
    <name evidence="4" type="ORF">FB192DRAFT_1406137</name>
</gene>
<feature type="region of interest" description="Disordered" evidence="2">
    <location>
        <begin position="426"/>
        <end position="458"/>
    </location>
</feature>
<feature type="compositionally biased region" description="Polar residues" evidence="2">
    <location>
        <begin position="432"/>
        <end position="446"/>
    </location>
</feature>
<comment type="caution">
    <text evidence="4">The sequence shown here is derived from an EMBL/GenBank/DDBJ whole genome shotgun (WGS) entry which is preliminary data.</text>
</comment>
<evidence type="ECO:0000313" key="5">
    <source>
        <dbReference type="Proteomes" id="UP000469890"/>
    </source>
</evidence>
<dbReference type="SUPFAM" id="SSF48403">
    <property type="entry name" value="Ankyrin repeat"/>
    <property type="match status" value="1"/>
</dbReference>
<keyword evidence="1" id="KW-0040">ANK repeat</keyword>
<name>A0A8H4EWP9_MUCCL</name>
<dbReference type="InterPro" id="IPR036770">
    <property type="entry name" value="Ankyrin_rpt-contain_sf"/>
</dbReference>
<dbReference type="PROSITE" id="PS50088">
    <property type="entry name" value="ANK_REPEAT"/>
    <property type="match status" value="1"/>
</dbReference>
<feature type="compositionally biased region" description="Low complexity" evidence="2">
    <location>
        <begin position="93"/>
        <end position="105"/>
    </location>
</feature>
<sequence>MDNTSKIAALKTPKSTIASRRPMLNSQRSMSVLSINTSATHYDLMRRNSSSTTTSNRHRSGIHASSTPPPPLPTSAPGTQMSPEELSSKIADSFQQFSSMLSQLSTNTTPQQKHQRTRNAAVAKPGMVTTPTAPVTPPPALPPLPSVKPTLVKQPPSSPPQKRSSIEKPAKKKTKKPAALLDTTTTSHGKTARQEEPYDDEDDTMEATKLVEIYSRYAVFNEHYNLDEIPLLHGNTRLRHRLLIKWFNRAASIGDLDTMKRMLATTHVSIHDTDDTRTGITALMYTAYFGHLACLQLLLQHQKQSTMDIINQQDKKGWTALVWAVHGHQLDAVKILLEHGASKSIKTRQARTVYQYPTLHAIKELLGEPEAPPPTVPAPTLTPPPQPTTTTELLESPTTPTPTVVANHDAYYQASVDGYSHFINHHQHTKAKPTSLSGSTAMNRPTDSPKLTPPDFSQLLSIATPPKEQQQQRNKAASHAVMTQEEEEDLKQWEASVKSLSTFSWNQCLPDQMLVFSQDEMHYLLDHALHVTDTKSLANKSALDNALWQPANIVFLSARFAHYCSSRELLTLLLNTAAAKLSRIIKAASRDTQGLAFWMANMCQLSSYLKKDPGLAISTMDTQETLSALISEAYTYFITESQKRMEKVLPAVMDYEPIHELNQVDFADDWQRFFRRSSHTLSNRKSIDVLSSTTINTTTTTTNNTPDTAERKYSLDAAASRSSLDETASTPQSMTLLLTELQRTLQSYHVPPAIVIQAMAQFFHYLSCEMFNRVLTYKKYLCRSKALQIRMNLSAFEDWIRVQKLPTSLNQSFEPLVQLLQLLQCLSQLDDALLFSSTIQTFDKLNALQVKRCVQNYRYEVSESRLPDQVTELANQWVVDHQHHWRNQRKASIEIDERDTIRARPTSISSLNSLLTPTNKTMHELESPTTTTTSIPVPSTEEEKRNSKYLLPFSVLETTALLQGWTNEQHKYLNENDIMLYSDTIYKEIKLKKQEEFNVLDKIFPTITEEWLYSIDK</sequence>
<feature type="compositionally biased region" description="Low complexity" evidence="2">
    <location>
        <begin position="177"/>
        <end position="186"/>
    </location>
</feature>
<dbReference type="PROSITE" id="PS51126">
    <property type="entry name" value="DILUTE"/>
    <property type="match status" value="1"/>
</dbReference>
<organism evidence="4 5">
    <name type="scientific">Mucor circinelloides f. lusitanicus</name>
    <name type="common">Mucor racemosus var. lusitanicus</name>
    <dbReference type="NCBI Taxonomy" id="29924"/>
    <lineage>
        <taxon>Eukaryota</taxon>
        <taxon>Fungi</taxon>
        <taxon>Fungi incertae sedis</taxon>
        <taxon>Mucoromycota</taxon>
        <taxon>Mucoromycotina</taxon>
        <taxon>Mucoromycetes</taxon>
        <taxon>Mucorales</taxon>
        <taxon>Mucorineae</taxon>
        <taxon>Mucoraceae</taxon>
        <taxon>Mucor</taxon>
    </lineage>
</organism>
<dbReference type="AlphaFoldDB" id="A0A8H4EWP9"/>
<feature type="repeat" description="ANK" evidence="1">
    <location>
        <begin position="316"/>
        <end position="348"/>
    </location>
</feature>
<dbReference type="Proteomes" id="UP000469890">
    <property type="component" value="Unassembled WGS sequence"/>
</dbReference>
<feature type="compositionally biased region" description="Polar residues" evidence="2">
    <location>
        <begin position="13"/>
        <end position="40"/>
    </location>
</feature>
<feature type="compositionally biased region" description="Pro residues" evidence="2">
    <location>
        <begin position="370"/>
        <end position="387"/>
    </location>
</feature>
<accession>A0A8H4EWP9</accession>
<evidence type="ECO:0000256" key="1">
    <source>
        <dbReference type="PROSITE-ProRule" id="PRU00023"/>
    </source>
</evidence>
<proteinExistence type="predicted"/>
<protein>
    <submittedName>
        <fullName evidence="4">DIL domain-containing protein</fullName>
    </submittedName>
</protein>